<dbReference type="InterPro" id="IPR000868">
    <property type="entry name" value="Isochorismatase-like_dom"/>
</dbReference>
<gene>
    <name evidence="2" type="ORF">SAMN04488135_10669</name>
</gene>
<evidence type="ECO:0000313" key="3">
    <source>
        <dbReference type="Proteomes" id="UP000184226"/>
    </source>
</evidence>
<name>A0A1M5WZZ2_9BURK</name>
<dbReference type="Gene3D" id="3.40.50.850">
    <property type="entry name" value="Isochorismatase-like"/>
    <property type="match status" value="1"/>
</dbReference>
<evidence type="ECO:0000313" key="2">
    <source>
        <dbReference type="EMBL" id="SHH93167.1"/>
    </source>
</evidence>
<dbReference type="InterPro" id="IPR050993">
    <property type="entry name" value="Isochorismatase_domain"/>
</dbReference>
<evidence type="ECO:0000259" key="1">
    <source>
        <dbReference type="Pfam" id="PF00857"/>
    </source>
</evidence>
<accession>A0A1M5WZZ2</accession>
<dbReference type="OrthoDB" id="9796958at2"/>
<dbReference type="PANTHER" id="PTHR14119:SF3">
    <property type="entry name" value="ISOCHORISMATASE DOMAIN-CONTAINING PROTEIN 2"/>
    <property type="match status" value="1"/>
</dbReference>
<dbReference type="EMBL" id="FQXE01000006">
    <property type="protein sequence ID" value="SHH93167.1"/>
    <property type="molecule type" value="Genomic_DNA"/>
</dbReference>
<organism evidence="2 3">
    <name type="scientific">Pollutimonas bauzanensis</name>
    <dbReference type="NCBI Taxonomy" id="658167"/>
    <lineage>
        <taxon>Bacteria</taxon>
        <taxon>Pseudomonadati</taxon>
        <taxon>Pseudomonadota</taxon>
        <taxon>Betaproteobacteria</taxon>
        <taxon>Burkholderiales</taxon>
        <taxon>Alcaligenaceae</taxon>
        <taxon>Pollutimonas</taxon>
    </lineage>
</organism>
<keyword evidence="3" id="KW-1185">Reference proteome</keyword>
<dbReference type="AlphaFoldDB" id="A0A1M5WZZ2"/>
<reference evidence="2 3" key="1">
    <citation type="submission" date="2016-11" db="EMBL/GenBank/DDBJ databases">
        <authorList>
            <person name="Jaros S."/>
            <person name="Januszkiewicz K."/>
            <person name="Wedrychowicz H."/>
        </authorList>
    </citation>
    <scope>NUCLEOTIDE SEQUENCE [LARGE SCALE GENOMIC DNA]</scope>
    <source>
        <strain evidence="2 3">CGMCC 1.10190</strain>
    </source>
</reference>
<proteinExistence type="predicted"/>
<dbReference type="SUPFAM" id="SSF52499">
    <property type="entry name" value="Isochorismatase-like hydrolases"/>
    <property type="match status" value="1"/>
</dbReference>
<dbReference type="Pfam" id="PF00857">
    <property type="entry name" value="Isochorismatase"/>
    <property type="match status" value="1"/>
</dbReference>
<sequence length="180" mass="19693">MPILSTHDTLVLVVDMQSALLPAIDDSEALLGRAERLLHGAQLLGVPVVATEHCAGKIGATAPDLRRWVDHVIHKAHFDATREARFRPELPKGRINVLLIGTEAHVCVLQTGLGLARLGLNPILVADCVGSRRPADREAAGMRWSHYGLEQITSEMALFEWLETPAHPQFKEVLALIKAL</sequence>
<dbReference type="PANTHER" id="PTHR14119">
    <property type="entry name" value="HYDROLASE"/>
    <property type="match status" value="1"/>
</dbReference>
<protein>
    <submittedName>
        <fullName evidence="2">Nicotinamidase-related amidase</fullName>
    </submittedName>
</protein>
<dbReference type="RefSeq" id="WP_073103517.1">
    <property type="nucleotide sequence ID" value="NZ_FQXE01000006.1"/>
</dbReference>
<dbReference type="STRING" id="658167.SAMN04488135_10669"/>
<feature type="domain" description="Isochorismatase-like" evidence="1">
    <location>
        <begin position="9"/>
        <end position="155"/>
    </location>
</feature>
<dbReference type="Proteomes" id="UP000184226">
    <property type="component" value="Unassembled WGS sequence"/>
</dbReference>
<dbReference type="InterPro" id="IPR036380">
    <property type="entry name" value="Isochorismatase-like_sf"/>
</dbReference>